<accession>A0AAW9S1A0</accession>
<reference evidence="1 2" key="1">
    <citation type="submission" date="2024-04" db="EMBL/GenBank/DDBJ databases">
        <title>Novel genus in family Flammeovirgaceae.</title>
        <authorList>
            <person name="Nguyen T.H."/>
            <person name="Vuong T.Q."/>
            <person name="Le H."/>
            <person name="Kim S.-G."/>
        </authorList>
    </citation>
    <scope>NUCLEOTIDE SEQUENCE [LARGE SCALE GENOMIC DNA]</scope>
    <source>
        <strain evidence="1 2">JCM 23209</strain>
    </source>
</reference>
<protein>
    <submittedName>
        <fullName evidence="1">Uncharacterized protein</fullName>
    </submittedName>
</protein>
<comment type="caution">
    <text evidence="1">The sequence shown here is derived from an EMBL/GenBank/DDBJ whole genome shotgun (WGS) entry which is preliminary data.</text>
</comment>
<name>A0AAW9S1A0_9BACT</name>
<gene>
    <name evidence="1" type="ORF">AAG747_05610</name>
</gene>
<dbReference type="RefSeq" id="WP_346820155.1">
    <property type="nucleotide sequence ID" value="NZ_JBDKWZ010000002.1"/>
</dbReference>
<evidence type="ECO:0000313" key="1">
    <source>
        <dbReference type="EMBL" id="MEN7547372.1"/>
    </source>
</evidence>
<dbReference type="AlphaFoldDB" id="A0AAW9S1A0"/>
<keyword evidence="2" id="KW-1185">Reference proteome</keyword>
<organism evidence="1 2">
    <name type="scientific">Rapidithrix thailandica</name>
    <dbReference type="NCBI Taxonomy" id="413964"/>
    <lineage>
        <taxon>Bacteria</taxon>
        <taxon>Pseudomonadati</taxon>
        <taxon>Bacteroidota</taxon>
        <taxon>Cytophagia</taxon>
        <taxon>Cytophagales</taxon>
        <taxon>Flammeovirgaceae</taxon>
        <taxon>Rapidithrix</taxon>
    </lineage>
</organism>
<proteinExistence type="predicted"/>
<sequence>MKKQSIEWKELLSKEEELSSLRYNYFKLDTELILKDIKVSFKTNDRLPIVLSILEKMSDQIKRNLIDELVFTAVNGPASYLGAAKDIILNLDKDWLNMNISSSIDKVLNANIEHDYLDYVYRNIADLLNDLHFKSKLIEFITKYCKHSKDQDIIEIYTDFSSN</sequence>
<dbReference type="EMBL" id="JBDKWZ010000002">
    <property type="protein sequence ID" value="MEN7547372.1"/>
    <property type="molecule type" value="Genomic_DNA"/>
</dbReference>
<dbReference type="Proteomes" id="UP001403385">
    <property type="component" value="Unassembled WGS sequence"/>
</dbReference>
<evidence type="ECO:0000313" key="2">
    <source>
        <dbReference type="Proteomes" id="UP001403385"/>
    </source>
</evidence>